<evidence type="ECO:0000256" key="4">
    <source>
        <dbReference type="ARBA" id="ARBA00022679"/>
    </source>
</evidence>
<dbReference type="GO" id="GO:0006629">
    <property type="term" value="P:lipid metabolic process"/>
    <property type="evidence" value="ECO:0007669"/>
    <property type="project" value="UniProtKB-KW"/>
</dbReference>
<keyword evidence="12" id="KW-1185">Reference proteome</keyword>
<keyword evidence="5" id="KW-0812">Transmembrane</keyword>
<keyword evidence="6" id="KW-0256">Endoplasmic reticulum</keyword>
<evidence type="ECO:0008006" key="13">
    <source>
        <dbReference type="Google" id="ProtNLM"/>
    </source>
</evidence>
<dbReference type="Pfam" id="PF03982">
    <property type="entry name" value="DAGAT"/>
    <property type="match status" value="1"/>
</dbReference>
<evidence type="ECO:0000256" key="10">
    <source>
        <dbReference type="ARBA" id="ARBA00023315"/>
    </source>
</evidence>
<dbReference type="PANTHER" id="PTHR12317">
    <property type="entry name" value="DIACYLGLYCEROL O-ACYLTRANSFERASE"/>
    <property type="match status" value="1"/>
</dbReference>
<keyword evidence="7" id="KW-1133">Transmembrane helix</keyword>
<evidence type="ECO:0000256" key="7">
    <source>
        <dbReference type="ARBA" id="ARBA00022989"/>
    </source>
</evidence>
<comment type="caution">
    <text evidence="11">The sequence shown here is derived from an EMBL/GenBank/DDBJ whole genome shotgun (WGS) entry which is preliminary data.</text>
</comment>
<evidence type="ECO:0000256" key="6">
    <source>
        <dbReference type="ARBA" id="ARBA00022824"/>
    </source>
</evidence>
<dbReference type="InterPro" id="IPR007130">
    <property type="entry name" value="DAGAT"/>
</dbReference>
<keyword evidence="4" id="KW-0808">Transferase</keyword>
<dbReference type="GO" id="GO:0008374">
    <property type="term" value="F:O-acyltransferase activity"/>
    <property type="evidence" value="ECO:0007669"/>
    <property type="project" value="InterPro"/>
</dbReference>
<keyword evidence="3" id="KW-0444">Lipid biosynthesis</keyword>
<protein>
    <recommendedName>
        <fullName evidence="13">Diacylglycerol O-acyltransferase</fullName>
    </recommendedName>
</protein>
<name>A0A8J2L6R0_9HEXA</name>
<keyword evidence="10" id="KW-0012">Acyltransferase</keyword>
<evidence type="ECO:0000313" key="11">
    <source>
        <dbReference type="EMBL" id="CAG7816693.1"/>
    </source>
</evidence>
<evidence type="ECO:0000256" key="3">
    <source>
        <dbReference type="ARBA" id="ARBA00022516"/>
    </source>
</evidence>
<dbReference type="OrthoDB" id="264532at2759"/>
<evidence type="ECO:0000256" key="8">
    <source>
        <dbReference type="ARBA" id="ARBA00023098"/>
    </source>
</evidence>
<keyword evidence="8" id="KW-0443">Lipid metabolism</keyword>
<evidence type="ECO:0000256" key="2">
    <source>
        <dbReference type="ARBA" id="ARBA00005420"/>
    </source>
</evidence>
<dbReference type="AlphaFoldDB" id="A0A8J2L6R0"/>
<dbReference type="Proteomes" id="UP000708208">
    <property type="component" value="Unassembled WGS sequence"/>
</dbReference>
<evidence type="ECO:0000256" key="5">
    <source>
        <dbReference type="ARBA" id="ARBA00022692"/>
    </source>
</evidence>
<reference evidence="11" key="1">
    <citation type="submission" date="2021-06" db="EMBL/GenBank/DDBJ databases">
        <authorList>
            <person name="Hodson N. C."/>
            <person name="Mongue J. A."/>
            <person name="Jaron S. K."/>
        </authorList>
    </citation>
    <scope>NUCLEOTIDE SEQUENCE</scope>
</reference>
<accession>A0A8J2L6R0</accession>
<keyword evidence="9" id="KW-0472">Membrane</keyword>
<dbReference type="GO" id="GO:0005789">
    <property type="term" value="C:endoplasmic reticulum membrane"/>
    <property type="evidence" value="ECO:0007669"/>
    <property type="project" value="UniProtKB-SubCell"/>
</dbReference>
<proteinExistence type="inferred from homology"/>
<comment type="subcellular location">
    <subcellularLocation>
        <location evidence="1">Endoplasmic reticulum membrane</location>
        <topology evidence="1">Multi-pass membrane protein</topology>
    </subcellularLocation>
</comment>
<organism evidence="11 12">
    <name type="scientific">Allacma fusca</name>
    <dbReference type="NCBI Taxonomy" id="39272"/>
    <lineage>
        <taxon>Eukaryota</taxon>
        <taxon>Metazoa</taxon>
        <taxon>Ecdysozoa</taxon>
        <taxon>Arthropoda</taxon>
        <taxon>Hexapoda</taxon>
        <taxon>Collembola</taxon>
        <taxon>Symphypleona</taxon>
        <taxon>Sminthuridae</taxon>
        <taxon>Allacma</taxon>
    </lineage>
</organism>
<sequence>MALKHGTSIVPVLSFGENESYDQVTIKPGGILHQIRQVIRALFGLYFFIPCGKGFLGLEHGILPNAIAITTVVGAPLKVDKQETTTIEDVDKLHLEYINALRRLFEANKSHYGYGNRELTFL</sequence>
<evidence type="ECO:0000256" key="9">
    <source>
        <dbReference type="ARBA" id="ARBA00023136"/>
    </source>
</evidence>
<evidence type="ECO:0000256" key="1">
    <source>
        <dbReference type="ARBA" id="ARBA00004477"/>
    </source>
</evidence>
<evidence type="ECO:0000313" key="12">
    <source>
        <dbReference type="Proteomes" id="UP000708208"/>
    </source>
</evidence>
<comment type="similarity">
    <text evidence="2">Belongs to the diacylglycerol acyltransferase family.</text>
</comment>
<dbReference type="EMBL" id="CAJVCH010375856">
    <property type="protein sequence ID" value="CAG7816693.1"/>
    <property type="molecule type" value="Genomic_DNA"/>
</dbReference>
<gene>
    <name evidence="11" type="ORF">AFUS01_LOCUS27299</name>
</gene>